<evidence type="ECO:0000313" key="3">
    <source>
        <dbReference type="Proteomes" id="UP001205843"/>
    </source>
</evidence>
<dbReference type="PANTHER" id="PTHR37530">
    <property type="entry name" value="OUTER MEMBRANE PROTEIN SLP"/>
    <property type="match status" value="1"/>
</dbReference>
<keyword evidence="2" id="KW-0449">Lipoprotein</keyword>
<dbReference type="Pfam" id="PF03843">
    <property type="entry name" value="Slp"/>
    <property type="match status" value="1"/>
</dbReference>
<feature type="signal peptide" evidence="1">
    <location>
        <begin position="1"/>
        <end position="22"/>
    </location>
</feature>
<dbReference type="AlphaFoldDB" id="A0AAE3FZY9"/>
<evidence type="ECO:0000256" key="1">
    <source>
        <dbReference type="SAM" id="SignalP"/>
    </source>
</evidence>
<protein>
    <submittedName>
        <fullName evidence="2">Outer membrane lipoprotein</fullName>
    </submittedName>
</protein>
<gene>
    <name evidence="2" type="ORF">J2T57_000092</name>
</gene>
<dbReference type="PROSITE" id="PS51257">
    <property type="entry name" value="PROKAR_LIPOPROTEIN"/>
    <property type="match status" value="1"/>
</dbReference>
<dbReference type="NCBIfam" id="TIGR00752">
    <property type="entry name" value="slp"/>
    <property type="match status" value="1"/>
</dbReference>
<name>A0AAE3FZY9_9GAMM</name>
<keyword evidence="3" id="KW-1185">Reference proteome</keyword>
<proteinExistence type="predicted"/>
<reference evidence="2" key="1">
    <citation type="submission" date="2022-03" db="EMBL/GenBank/DDBJ databases">
        <title>Genomic Encyclopedia of Type Strains, Phase III (KMG-III): the genomes of soil and plant-associated and newly described type strains.</title>
        <authorList>
            <person name="Whitman W."/>
        </authorList>
    </citation>
    <scope>NUCLEOTIDE SEQUENCE</scope>
    <source>
        <strain evidence="2">ANL 6-2</strain>
    </source>
</reference>
<dbReference type="GO" id="GO:0019867">
    <property type="term" value="C:outer membrane"/>
    <property type="evidence" value="ECO:0007669"/>
    <property type="project" value="InterPro"/>
</dbReference>
<dbReference type="InterPro" id="IPR004658">
    <property type="entry name" value="OMP_Slp"/>
</dbReference>
<organism evidence="2 3">
    <name type="scientific">Natronocella acetinitrilica</name>
    <dbReference type="NCBI Taxonomy" id="414046"/>
    <lineage>
        <taxon>Bacteria</taxon>
        <taxon>Pseudomonadati</taxon>
        <taxon>Pseudomonadota</taxon>
        <taxon>Gammaproteobacteria</taxon>
        <taxon>Chromatiales</taxon>
        <taxon>Ectothiorhodospiraceae</taxon>
        <taxon>Natronocella</taxon>
    </lineage>
</organism>
<dbReference type="PANTHER" id="PTHR37530:SF1">
    <property type="entry name" value="OUTER MEMBRANE PROTEIN SLP"/>
    <property type="match status" value="1"/>
</dbReference>
<dbReference type="EMBL" id="JALJXV010000001">
    <property type="protein sequence ID" value="MCP1673000.1"/>
    <property type="molecule type" value="Genomic_DNA"/>
</dbReference>
<evidence type="ECO:0000313" key="2">
    <source>
        <dbReference type="EMBL" id="MCP1673000.1"/>
    </source>
</evidence>
<dbReference type="Proteomes" id="UP001205843">
    <property type="component" value="Unassembled WGS sequence"/>
</dbReference>
<keyword evidence="1" id="KW-0732">Signal</keyword>
<accession>A0AAE3FZY9</accession>
<feature type="chain" id="PRO_5042060518" evidence="1">
    <location>
        <begin position="23"/>
        <end position="180"/>
    </location>
</feature>
<sequence>MIRLLLLLLPVGLLLGCAAIPAAVEAPPDDDAPGLAAAARDADTHRGKRIRWGGTIAGVENRTDQTLVEVVFRPLDRDSRPRTTDTSDGRFLAVIPGFVDPAIYEQGRDITVSGHLDGATRRQVGDYRYNYPRVQVEGHHLWPKPVLVYREPPPYGWHDPWYRPWWDDPWHPHYRPFRRW</sequence>
<comment type="caution">
    <text evidence="2">The sequence shown here is derived from an EMBL/GenBank/DDBJ whole genome shotgun (WGS) entry which is preliminary data.</text>
</comment>
<dbReference type="PIRSF" id="PIRSF004982">
    <property type="entry name" value="SlP"/>
    <property type="match status" value="1"/>
</dbReference>